<dbReference type="InterPro" id="IPR003593">
    <property type="entry name" value="AAA+_ATPase"/>
</dbReference>
<organism evidence="10">
    <name type="scientific">Vecturithrix granuli</name>
    <dbReference type="NCBI Taxonomy" id="1499967"/>
    <lineage>
        <taxon>Bacteria</taxon>
        <taxon>Candidatus Moduliflexota</taxon>
        <taxon>Candidatus Vecturitrichia</taxon>
        <taxon>Candidatus Vecturitrichales</taxon>
        <taxon>Candidatus Vecturitrichaceae</taxon>
        <taxon>Candidatus Vecturithrix</taxon>
    </lineage>
</organism>
<evidence type="ECO:0000313" key="11">
    <source>
        <dbReference type="Proteomes" id="UP000030661"/>
    </source>
</evidence>
<gene>
    <name evidence="10" type="ORF">U27_01593</name>
</gene>
<dbReference type="STRING" id="1499967.U27_01593"/>
<dbReference type="SMART" id="SM00382">
    <property type="entry name" value="AAA"/>
    <property type="match status" value="1"/>
</dbReference>
<dbReference type="PROSITE" id="PS50893">
    <property type="entry name" value="ABC_TRANSPORTER_2"/>
    <property type="match status" value="2"/>
</dbReference>
<dbReference type="PROSITE" id="PS00211">
    <property type="entry name" value="ABC_TRANSPORTER_1"/>
    <property type="match status" value="2"/>
</dbReference>
<proteinExistence type="predicted"/>
<dbReference type="CDD" id="cd03215">
    <property type="entry name" value="ABC_Carb_Monos_II"/>
    <property type="match status" value="1"/>
</dbReference>
<comment type="subcellular location">
    <subcellularLocation>
        <location evidence="1">Cell membrane</location>
        <topology evidence="1">Peripheral membrane protein</topology>
    </subcellularLocation>
</comment>
<dbReference type="InterPro" id="IPR017871">
    <property type="entry name" value="ABC_transporter-like_CS"/>
</dbReference>
<sequence>MPEAIQHLAMQNIVKRFPGVLACDQISFELYAGEILAILGENGAGKTTLMNILYGLYHPDEGQILINHQKVAIDTPRHACELGIGMVHQHFMLVPNLTVIENVALGLYNTSFLKLDVAAVRKRILKVSEQYGLEVKPDAYIWQLSVGEQQRVELIKVLCLGANLLVLDEPTAALTPQETDELIALLKDMAQQGCSVIFISHKLNEVKAVSNRVCVLRNGRVVYDGQTTEHSVESLAEKMAGREINLPVRHEKSSYGEMLLDLQDVWAKGDRGFDALQGVTLSVRAGEIVGIAGVSGNGQRELAEVINGLRKVEKGRILIEKSEITNLTPQQIINHDVGYIPEDRLHEGTIPSFSVRENFIMKDYAHPPITKKGFLQEKIINRYAADLIQKFQVKTPDAQTSCASLSGGNIQKVILARELTRNPKVLIAAYPTRGLDIGAAEYVHRRLLEARDNNKAVLVISEELDELLNICDRIAVIYEGVILRILPGKEATRSSLGLLMAGVTHENKAE</sequence>
<keyword evidence="6" id="KW-0067">ATP-binding</keyword>
<accession>A0A0S6W8R9</accession>
<dbReference type="PANTHER" id="PTHR43790:SF4">
    <property type="entry name" value="GUANOSINE IMPORT ATP-BINDING PROTEIN NUPO"/>
    <property type="match status" value="1"/>
</dbReference>
<dbReference type="GO" id="GO:0005886">
    <property type="term" value="C:plasma membrane"/>
    <property type="evidence" value="ECO:0007669"/>
    <property type="project" value="UniProtKB-SubCell"/>
</dbReference>
<dbReference type="GO" id="GO:0005524">
    <property type="term" value="F:ATP binding"/>
    <property type="evidence" value="ECO:0007669"/>
    <property type="project" value="UniProtKB-KW"/>
</dbReference>
<feature type="domain" description="ABC transporter" evidence="9">
    <location>
        <begin position="8"/>
        <end position="243"/>
    </location>
</feature>
<keyword evidence="5" id="KW-0547">Nucleotide-binding</keyword>
<keyword evidence="7" id="KW-1278">Translocase</keyword>
<dbReference type="AlphaFoldDB" id="A0A0S6W8R9"/>
<evidence type="ECO:0000256" key="4">
    <source>
        <dbReference type="ARBA" id="ARBA00022737"/>
    </source>
</evidence>
<name>A0A0S6W8R9_VECG1</name>
<dbReference type="Pfam" id="PF00005">
    <property type="entry name" value="ABC_tran"/>
    <property type="match status" value="2"/>
</dbReference>
<evidence type="ECO:0000259" key="9">
    <source>
        <dbReference type="PROSITE" id="PS50893"/>
    </source>
</evidence>
<keyword evidence="8" id="KW-0472">Membrane</keyword>
<dbReference type="InterPro" id="IPR027417">
    <property type="entry name" value="P-loop_NTPase"/>
</dbReference>
<dbReference type="FunFam" id="3.40.50.300:FF:000127">
    <property type="entry name" value="Ribose import ATP-binding protein RbsA"/>
    <property type="match status" value="1"/>
</dbReference>
<keyword evidence="3" id="KW-1003">Cell membrane</keyword>
<feature type="domain" description="ABC transporter" evidence="9">
    <location>
        <begin position="260"/>
        <end position="504"/>
    </location>
</feature>
<evidence type="ECO:0000256" key="6">
    <source>
        <dbReference type="ARBA" id="ARBA00022840"/>
    </source>
</evidence>
<keyword evidence="4" id="KW-0677">Repeat</keyword>
<dbReference type="InterPro" id="IPR003439">
    <property type="entry name" value="ABC_transporter-like_ATP-bd"/>
</dbReference>
<dbReference type="EMBL" id="DF820463">
    <property type="protein sequence ID" value="GAK54763.1"/>
    <property type="molecule type" value="Genomic_DNA"/>
</dbReference>
<evidence type="ECO:0000256" key="5">
    <source>
        <dbReference type="ARBA" id="ARBA00022741"/>
    </source>
</evidence>
<keyword evidence="2" id="KW-0813">Transport</keyword>
<dbReference type="eggNOG" id="COG3845">
    <property type="taxonomic scope" value="Bacteria"/>
</dbReference>
<evidence type="ECO:0000256" key="8">
    <source>
        <dbReference type="ARBA" id="ARBA00023136"/>
    </source>
</evidence>
<dbReference type="CDD" id="cd03216">
    <property type="entry name" value="ABC_Carb_Monos_I"/>
    <property type="match status" value="1"/>
</dbReference>
<dbReference type="HOGENOM" id="CLU_000604_92_0_0"/>
<evidence type="ECO:0000256" key="2">
    <source>
        <dbReference type="ARBA" id="ARBA00022448"/>
    </source>
</evidence>
<dbReference type="Gene3D" id="3.40.50.300">
    <property type="entry name" value="P-loop containing nucleotide triphosphate hydrolases"/>
    <property type="match status" value="2"/>
</dbReference>
<dbReference type="Proteomes" id="UP000030661">
    <property type="component" value="Unassembled WGS sequence"/>
</dbReference>
<evidence type="ECO:0000256" key="3">
    <source>
        <dbReference type="ARBA" id="ARBA00022475"/>
    </source>
</evidence>
<dbReference type="GO" id="GO:0016887">
    <property type="term" value="F:ATP hydrolysis activity"/>
    <property type="evidence" value="ECO:0007669"/>
    <property type="project" value="InterPro"/>
</dbReference>
<evidence type="ECO:0000256" key="1">
    <source>
        <dbReference type="ARBA" id="ARBA00004202"/>
    </source>
</evidence>
<reference evidence="10" key="1">
    <citation type="journal article" date="2015" name="PeerJ">
        <title>First genomic representation of candidate bacterial phylum KSB3 points to enhanced environmental sensing as a trigger of wastewater bulking.</title>
        <authorList>
            <person name="Sekiguchi Y."/>
            <person name="Ohashi A."/>
            <person name="Parks D.H."/>
            <person name="Yamauchi T."/>
            <person name="Tyson G.W."/>
            <person name="Hugenholtz P."/>
        </authorList>
    </citation>
    <scope>NUCLEOTIDE SEQUENCE [LARGE SCALE GENOMIC DNA]</scope>
</reference>
<evidence type="ECO:0000256" key="7">
    <source>
        <dbReference type="ARBA" id="ARBA00022967"/>
    </source>
</evidence>
<dbReference type="SUPFAM" id="SSF52540">
    <property type="entry name" value="P-loop containing nucleoside triphosphate hydrolases"/>
    <property type="match status" value="2"/>
</dbReference>
<keyword evidence="11" id="KW-1185">Reference proteome</keyword>
<evidence type="ECO:0000313" key="10">
    <source>
        <dbReference type="EMBL" id="GAK54763.1"/>
    </source>
</evidence>
<dbReference type="PANTHER" id="PTHR43790">
    <property type="entry name" value="CARBOHYDRATE TRANSPORT ATP-BINDING PROTEIN MG119-RELATED"/>
    <property type="match status" value="1"/>
</dbReference>
<protein>
    <submittedName>
        <fullName evidence="10">ABC transporter related protein</fullName>
    </submittedName>
</protein>
<dbReference type="InterPro" id="IPR050107">
    <property type="entry name" value="ABC_carbohydrate_import_ATPase"/>
</dbReference>